<proteinExistence type="inferred from homology"/>
<keyword evidence="4" id="KW-0998">Cell outer membrane</keyword>
<feature type="domain" description="Outer membrane protein beta-barrel" evidence="7">
    <location>
        <begin position="13"/>
        <end position="200"/>
    </location>
</feature>
<dbReference type="Pfam" id="PF13505">
    <property type="entry name" value="OMP_b-brl"/>
    <property type="match status" value="1"/>
</dbReference>
<evidence type="ECO:0000256" key="1">
    <source>
        <dbReference type="ARBA" id="ARBA00004442"/>
    </source>
</evidence>
<dbReference type="RefSeq" id="WP_150949940.1">
    <property type="nucleotide sequence ID" value="NZ_VCMV01000079.1"/>
</dbReference>
<evidence type="ECO:0000313" key="8">
    <source>
        <dbReference type="EMBL" id="KAB0264164.1"/>
    </source>
</evidence>
<dbReference type="AlphaFoldDB" id="A0A5N3P369"/>
<comment type="subcellular location">
    <subcellularLocation>
        <location evidence="1">Cell outer membrane</location>
    </subcellularLocation>
</comment>
<dbReference type="InterPro" id="IPR051692">
    <property type="entry name" value="OMP-like"/>
</dbReference>
<dbReference type="OrthoDB" id="8455142at2"/>
<feature type="chain" id="PRO_5024286583" evidence="6">
    <location>
        <begin position="25"/>
        <end position="267"/>
    </location>
</feature>
<dbReference type="SUPFAM" id="SSF56925">
    <property type="entry name" value="OMPA-like"/>
    <property type="match status" value="1"/>
</dbReference>
<keyword evidence="9" id="KW-1185">Reference proteome</keyword>
<dbReference type="Proteomes" id="UP000325684">
    <property type="component" value="Unassembled WGS sequence"/>
</dbReference>
<protein>
    <submittedName>
        <fullName evidence="8">Porin family protein</fullName>
    </submittedName>
</protein>
<keyword evidence="3" id="KW-0472">Membrane</keyword>
<name>A0A5N3P369_9HYPH</name>
<evidence type="ECO:0000256" key="6">
    <source>
        <dbReference type="SAM" id="SignalP"/>
    </source>
</evidence>
<keyword evidence="2 6" id="KW-0732">Signal</keyword>
<dbReference type="InterPro" id="IPR011250">
    <property type="entry name" value="OMP/PagP_B-barrel"/>
</dbReference>
<dbReference type="PANTHER" id="PTHR34001">
    <property type="entry name" value="BLL7405 PROTEIN"/>
    <property type="match status" value="1"/>
</dbReference>
<reference evidence="8 9" key="1">
    <citation type="journal article" date="2019" name="Microorganisms">
        <title>Genome Insights into the Novel Species Microvirga brassicacearum, a Rapeseed Endophyte with Biotechnological Potential.</title>
        <authorList>
            <person name="Jimenez-Gomez A."/>
            <person name="Saati-Santamaria Z."/>
            <person name="Igual J.M."/>
            <person name="Rivas R."/>
            <person name="Mateos P.F."/>
            <person name="Garcia-Fraile P."/>
        </authorList>
    </citation>
    <scope>NUCLEOTIDE SEQUENCE [LARGE SCALE GENOMIC DNA]</scope>
    <source>
        <strain evidence="8 9">CDVBN77</strain>
    </source>
</reference>
<evidence type="ECO:0000256" key="3">
    <source>
        <dbReference type="ARBA" id="ARBA00023136"/>
    </source>
</evidence>
<evidence type="ECO:0000259" key="7">
    <source>
        <dbReference type="Pfam" id="PF13505"/>
    </source>
</evidence>
<dbReference type="InterPro" id="IPR027385">
    <property type="entry name" value="Beta-barrel_OMP"/>
</dbReference>
<dbReference type="Gene3D" id="2.40.160.20">
    <property type="match status" value="1"/>
</dbReference>
<sequence length="267" mass="27695">MKKCVLSLLASTAALAFVASAATAADLPAREAPPPMIAPVPVFTWTGFYVGVNAGYGWLDDNNTTGIFVPPGTFAPPFAGVSGVLGGGGGGGNDDGFVGGAQIGYNYQIGSFVVGVEADIQWADFNVENNVFVVPAGFPPSFIPAALSEDDMEWFGTARARAGVAFDRFLIYATGGFAYSDNNTGWTAGGGIEWALPSNFLGSAATIGLEGLWVSLERDDDNNGGFIGSYVPAPGAGPVNVFVPVANNNDNEFFVARAKLNFKFGTY</sequence>
<feature type="signal peptide" evidence="6">
    <location>
        <begin position="1"/>
        <end position="24"/>
    </location>
</feature>
<dbReference type="PANTHER" id="PTHR34001:SF3">
    <property type="entry name" value="BLL7405 PROTEIN"/>
    <property type="match status" value="1"/>
</dbReference>
<evidence type="ECO:0000256" key="4">
    <source>
        <dbReference type="ARBA" id="ARBA00023237"/>
    </source>
</evidence>
<evidence type="ECO:0000313" key="9">
    <source>
        <dbReference type="Proteomes" id="UP000325684"/>
    </source>
</evidence>
<gene>
    <name evidence="8" type="ORF">FEZ63_24290</name>
</gene>
<accession>A0A5N3P369</accession>
<evidence type="ECO:0000256" key="5">
    <source>
        <dbReference type="ARBA" id="ARBA00038306"/>
    </source>
</evidence>
<comment type="similarity">
    <text evidence="5">Belongs to the Omp25/RopB family.</text>
</comment>
<evidence type="ECO:0000256" key="2">
    <source>
        <dbReference type="ARBA" id="ARBA00022729"/>
    </source>
</evidence>
<organism evidence="8 9">
    <name type="scientific">Microvirga brassicacearum</name>
    <dbReference type="NCBI Taxonomy" id="2580413"/>
    <lineage>
        <taxon>Bacteria</taxon>
        <taxon>Pseudomonadati</taxon>
        <taxon>Pseudomonadota</taxon>
        <taxon>Alphaproteobacteria</taxon>
        <taxon>Hyphomicrobiales</taxon>
        <taxon>Methylobacteriaceae</taxon>
        <taxon>Microvirga</taxon>
    </lineage>
</organism>
<comment type="caution">
    <text evidence="8">The sequence shown here is derived from an EMBL/GenBank/DDBJ whole genome shotgun (WGS) entry which is preliminary data.</text>
</comment>
<dbReference type="EMBL" id="VCMV01000079">
    <property type="protein sequence ID" value="KAB0264164.1"/>
    <property type="molecule type" value="Genomic_DNA"/>
</dbReference>